<protein>
    <recommendedName>
        <fullName evidence="5">gamma-glutamyl-gamma-aminobutyrate hydrolase</fullName>
        <ecNumber evidence="5">3.5.1.94</ecNumber>
    </recommendedName>
</protein>
<dbReference type="InterPro" id="IPR029062">
    <property type="entry name" value="Class_I_gatase-like"/>
</dbReference>
<dbReference type="PANTHER" id="PTHR43235">
    <property type="entry name" value="GLUTAMINE AMIDOTRANSFERASE PB2B2.05-RELATED"/>
    <property type="match status" value="1"/>
</dbReference>
<dbReference type="NCBIfam" id="NF008471">
    <property type="entry name" value="PRK11366.1"/>
    <property type="match status" value="1"/>
</dbReference>
<comment type="pathway">
    <text evidence="4">Amine and polyamine degradation; putrescine degradation; 4-aminobutanoate from putrescine: step 4/4.</text>
</comment>
<keyword evidence="6" id="KW-0378">Hydrolase</keyword>
<dbReference type="Gene3D" id="3.40.50.880">
    <property type="match status" value="1"/>
</dbReference>
<comment type="catalytic activity">
    <reaction evidence="2">
        <text>4-(gamma-L-glutamylamino)butanoate + H2O = 4-aminobutanoate + L-glutamate</text>
        <dbReference type="Rhea" id="RHEA:19737"/>
        <dbReference type="ChEBI" id="CHEBI:15377"/>
        <dbReference type="ChEBI" id="CHEBI:29985"/>
        <dbReference type="ChEBI" id="CHEBI:58800"/>
        <dbReference type="ChEBI" id="CHEBI:59888"/>
        <dbReference type="EC" id="3.5.1.94"/>
    </reaction>
</comment>
<dbReference type="Pfam" id="PF07722">
    <property type="entry name" value="Peptidase_C26"/>
    <property type="match status" value="1"/>
</dbReference>
<evidence type="ECO:0000256" key="5">
    <source>
        <dbReference type="ARBA" id="ARBA00066788"/>
    </source>
</evidence>
<dbReference type="GO" id="GO:0006598">
    <property type="term" value="P:polyamine catabolic process"/>
    <property type="evidence" value="ECO:0007669"/>
    <property type="project" value="TreeGrafter"/>
</dbReference>
<dbReference type="InterPro" id="IPR011697">
    <property type="entry name" value="Peptidase_C26"/>
</dbReference>
<evidence type="ECO:0000256" key="4">
    <source>
        <dbReference type="ARBA" id="ARBA00060634"/>
    </source>
</evidence>
<dbReference type="AlphaFoldDB" id="A0A2P5TLJ1"/>
<dbReference type="PROSITE" id="PS51273">
    <property type="entry name" value="GATASE_TYPE_1"/>
    <property type="match status" value="1"/>
</dbReference>
<dbReference type="PANTHER" id="PTHR43235:SF1">
    <property type="entry name" value="GLUTAMINE AMIDOTRANSFERASE PB2B2.05-RELATED"/>
    <property type="match status" value="1"/>
</dbReference>
<evidence type="ECO:0000256" key="1">
    <source>
        <dbReference type="ARBA" id="ARBA00011083"/>
    </source>
</evidence>
<evidence type="ECO:0000313" key="6">
    <source>
        <dbReference type="EMBL" id="PPL16144.1"/>
    </source>
</evidence>
<dbReference type="GO" id="GO:0033969">
    <property type="term" value="F:gamma-glutamyl-gamma-aminobutyrate hydrolase activity"/>
    <property type="evidence" value="ECO:0007669"/>
    <property type="project" value="UniProtKB-EC"/>
</dbReference>
<evidence type="ECO:0000256" key="3">
    <source>
        <dbReference type="ARBA" id="ARBA00055068"/>
    </source>
</evidence>
<dbReference type="InterPro" id="IPR044668">
    <property type="entry name" value="PuuD-like"/>
</dbReference>
<dbReference type="RefSeq" id="WP_104486598.1">
    <property type="nucleotide sequence ID" value="NZ_BMYB01000002.1"/>
</dbReference>
<proteinExistence type="inferred from homology"/>
<dbReference type="FunFam" id="3.40.50.880:FF:000030">
    <property type="entry name" value="Gamma-glutamyl-gamma-aminobutyrate hydrolase PuuD"/>
    <property type="match status" value="1"/>
</dbReference>
<comment type="caution">
    <text evidence="6">The sequence shown here is derived from an EMBL/GenBank/DDBJ whole genome shotgun (WGS) entry which is preliminary data.</text>
</comment>
<reference evidence="7" key="1">
    <citation type="submission" date="2016-11" db="EMBL/GenBank/DDBJ databases">
        <authorList>
            <person name="Sisinthy S."/>
            <person name="Ara S."/>
            <person name="Gundlapally S.R."/>
        </authorList>
    </citation>
    <scope>NUCLEOTIDE SEQUENCE [LARGE SCALE GENOMIC DNA]</scope>
    <source>
        <strain evidence="7">V1-41</strain>
    </source>
</reference>
<dbReference type="Proteomes" id="UP000242231">
    <property type="component" value="Unassembled WGS sequence"/>
</dbReference>
<dbReference type="SUPFAM" id="SSF52317">
    <property type="entry name" value="Class I glutamine amidotransferase-like"/>
    <property type="match status" value="1"/>
</dbReference>
<dbReference type="EMBL" id="MPZM01000019">
    <property type="protein sequence ID" value="PPL16144.1"/>
    <property type="molecule type" value="Genomic_DNA"/>
</dbReference>
<gene>
    <name evidence="6" type="ORF">UN63_09885</name>
</gene>
<dbReference type="GO" id="GO:0005829">
    <property type="term" value="C:cytosol"/>
    <property type="evidence" value="ECO:0007669"/>
    <property type="project" value="TreeGrafter"/>
</dbReference>
<dbReference type="CDD" id="cd01745">
    <property type="entry name" value="GATase1_2"/>
    <property type="match status" value="1"/>
</dbReference>
<comment type="similarity">
    <text evidence="1">Belongs to the peptidase C26 family.</text>
</comment>
<evidence type="ECO:0000256" key="2">
    <source>
        <dbReference type="ARBA" id="ARBA00052718"/>
    </source>
</evidence>
<name>A0A2P5TLJ1_9GAMM</name>
<keyword evidence="7" id="KW-1185">Reference proteome</keyword>
<dbReference type="OrthoDB" id="9813383at2"/>
<organism evidence="6 7">
    <name type="scientific">Oceanisphaera arctica</name>
    <dbReference type="NCBI Taxonomy" id="641510"/>
    <lineage>
        <taxon>Bacteria</taxon>
        <taxon>Pseudomonadati</taxon>
        <taxon>Pseudomonadota</taxon>
        <taxon>Gammaproteobacteria</taxon>
        <taxon>Aeromonadales</taxon>
        <taxon>Aeromonadaceae</taxon>
        <taxon>Oceanisphaera</taxon>
    </lineage>
</organism>
<evidence type="ECO:0000313" key="7">
    <source>
        <dbReference type="Proteomes" id="UP000242231"/>
    </source>
</evidence>
<sequence>MVELSNRPVVGVIMCRQSVKGHPSHTVQDKYLNALLDAGALPLPLVHGLLQDERFLPQLLPMLDGIMLTGSPSNIEPHHYGESGDEPHVDPGRDRLSFRLIEESQRLSMPLLGVCRGFQEMVVATGGSLHRRLHEVEAFIEHREDKSQPLTAQYEPAHPVTIEPGGLLARLGGVTGHRVNSLHMQGVKSLGPRLVAEAHGPDGLVEAISLREHPFALGVQWHPEWQSRKNPLSRALFDGFIAACRRYHVD</sequence>
<accession>A0A2P5TLJ1</accession>
<dbReference type="EC" id="3.5.1.94" evidence="5"/>
<comment type="function">
    <text evidence="3">Involved in the breakdown of putrescine via hydrolysis of the gamma-glutamyl linkage of gamma-glutamyl-gamma-aminobutyrate.</text>
</comment>